<accession>A0ABS9MTG0</accession>
<protein>
    <submittedName>
        <fullName evidence="1">DUF2513 domain-containing protein</fullName>
    </submittedName>
</protein>
<keyword evidence="2" id="KW-1185">Reference proteome</keyword>
<dbReference type="RefSeq" id="WP_237980548.1">
    <property type="nucleotide sequence ID" value="NZ_JAKNCT010000015.1"/>
</dbReference>
<name>A0ABS9MTG0_9BURK</name>
<evidence type="ECO:0000313" key="2">
    <source>
        <dbReference type="Proteomes" id="UP001297600"/>
    </source>
</evidence>
<sequence>MKRSWKTMKLLMERFEDESLPEYLNEVNDAPEYEIDPQDREEAIRRRDLVFGHLLLLQDSNLVAGVVTVKRLHGGKWGFNLNAPRLTMSGHDALGALRSDPVWRLVSKKAAEASVPITLELIKAGLKALI</sequence>
<evidence type="ECO:0000313" key="1">
    <source>
        <dbReference type="EMBL" id="MCG5031908.1"/>
    </source>
</evidence>
<dbReference type="Proteomes" id="UP001297600">
    <property type="component" value="Unassembled WGS sequence"/>
</dbReference>
<comment type="caution">
    <text evidence="1">The sequence shown here is derived from an EMBL/GenBank/DDBJ whole genome shotgun (WGS) entry which is preliminary data.</text>
</comment>
<gene>
    <name evidence="1" type="ORF">MAF45_10720</name>
</gene>
<dbReference type="EMBL" id="JAKNCT010000015">
    <property type="protein sequence ID" value="MCG5031908.1"/>
    <property type="molecule type" value="Genomic_DNA"/>
</dbReference>
<reference evidence="1 2" key="1">
    <citation type="submission" date="2022-02" db="EMBL/GenBank/DDBJ databases">
        <title>Mesosutterella porci, a novel member of the family Sutterellaceae from pig feces.</title>
        <authorList>
            <person name="Wylensek D."/>
            <person name="Clavel T."/>
        </authorList>
    </citation>
    <scope>NUCLEOTIDE SEQUENCE [LARGE SCALE GENOMIC DNA]</scope>
    <source>
        <strain evidence="2">oilRF-744-wt-GAM-9</strain>
    </source>
</reference>
<proteinExistence type="predicted"/>
<organism evidence="1 2">
    <name type="scientific">Mesosutterella porci</name>
    <dbReference type="NCBI Taxonomy" id="2915351"/>
    <lineage>
        <taxon>Bacteria</taxon>
        <taxon>Pseudomonadati</taxon>
        <taxon>Pseudomonadota</taxon>
        <taxon>Betaproteobacteria</taxon>
        <taxon>Burkholderiales</taxon>
        <taxon>Sutterellaceae</taxon>
        <taxon>Mesosutterella</taxon>
    </lineage>
</organism>